<dbReference type="AlphaFoldDB" id="A0AAU9KZ18"/>
<accession>A0AAU9KZ18</accession>
<gene>
    <name evidence="1" type="ORF">PBS003_LOCUS5289</name>
</gene>
<dbReference type="EMBL" id="CAKKTJ010000262">
    <property type="protein sequence ID" value="CAH0478598.1"/>
    <property type="molecule type" value="Genomic_DNA"/>
</dbReference>
<evidence type="ECO:0000313" key="2">
    <source>
        <dbReference type="Proteomes" id="UP001160483"/>
    </source>
</evidence>
<dbReference type="Proteomes" id="UP001160483">
    <property type="component" value="Unassembled WGS sequence"/>
</dbReference>
<comment type="caution">
    <text evidence="1">The sequence shown here is derived from an EMBL/GenBank/DDBJ whole genome shotgun (WGS) entry which is preliminary data.</text>
</comment>
<protein>
    <submittedName>
        <fullName evidence="1">Uncharacterized protein</fullName>
    </submittedName>
</protein>
<proteinExistence type="predicted"/>
<name>A0AAU9KZ18_9STRA</name>
<organism evidence="1 2">
    <name type="scientific">Peronospora belbahrii</name>
    <dbReference type="NCBI Taxonomy" id="622444"/>
    <lineage>
        <taxon>Eukaryota</taxon>
        <taxon>Sar</taxon>
        <taxon>Stramenopiles</taxon>
        <taxon>Oomycota</taxon>
        <taxon>Peronosporomycetes</taxon>
        <taxon>Peronosporales</taxon>
        <taxon>Peronosporaceae</taxon>
        <taxon>Peronospora</taxon>
    </lineage>
</organism>
<reference evidence="1" key="1">
    <citation type="submission" date="2021-11" db="EMBL/GenBank/DDBJ databases">
        <authorList>
            <person name="Islam A."/>
            <person name="Islam S."/>
            <person name="Flora M.S."/>
            <person name="Rahman M."/>
            <person name="Ziaur R.M."/>
            <person name="Epstein J.H."/>
            <person name="Hassan M."/>
            <person name="Klassen M."/>
            <person name="Woodard K."/>
            <person name="Webb A."/>
            <person name="Webby R.J."/>
            <person name="El Zowalaty M.E."/>
        </authorList>
    </citation>
    <scope>NUCLEOTIDE SEQUENCE</scope>
    <source>
        <strain evidence="1">Pbs3</strain>
    </source>
</reference>
<sequence length="126" mass="14195">MMSASSGKLGQLELSRLHKRRRIIDFAPVASAEAFWSEEIQTQANAISDEAVFDAFITPFFSNVLHNCAEPVLKQVDAEVLTRSILRVFQSDLLHSTLNQSIDNYGRSATQENINHWADQVYQNLA</sequence>
<evidence type="ECO:0000313" key="1">
    <source>
        <dbReference type="EMBL" id="CAH0478598.1"/>
    </source>
</evidence>